<dbReference type="RefSeq" id="WP_114116962.1">
    <property type="nucleotide sequence ID" value="NZ_BMHU01000004.1"/>
</dbReference>
<protein>
    <submittedName>
        <fullName evidence="2">ATP-binding protein</fullName>
    </submittedName>
</protein>
<dbReference type="InterPro" id="IPR027417">
    <property type="entry name" value="P-loop_NTPase"/>
</dbReference>
<gene>
    <name evidence="2" type="ORF">DTO57_04400</name>
</gene>
<dbReference type="PANTHER" id="PTHR34301">
    <property type="entry name" value="DNA-BINDING PROTEIN-RELATED"/>
    <property type="match status" value="1"/>
</dbReference>
<dbReference type="OrthoDB" id="2020141at2"/>
<dbReference type="Gene3D" id="3.40.50.300">
    <property type="entry name" value="P-loop containing nucleotide triphosphate hydrolases"/>
    <property type="match status" value="1"/>
</dbReference>
<organism evidence="2 3">
    <name type="scientific">Microbacterium sorbitolivorans</name>
    <dbReference type="NCBI Taxonomy" id="1867410"/>
    <lineage>
        <taxon>Bacteria</taxon>
        <taxon>Bacillati</taxon>
        <taxon>Actinomycetota</taxon>
        <taxon>Actinomycetes</taxon>
        <taxon>Micrococcales</taxon>
        <taxon>Microbacteriaceae</taxon>
        <taxon>Microbacterium</taxon>
    </lineage>
</organism>
<evidence type="ECO:0000259" key="1">
    <source>
        <dbReference type="Pfam" id="PF13191"/>
    </source>
</evidence>
<proteinExistence type="predicted"/>
<dbReference type="EMBL" id="QORO01000001">
    <property type="protein sequence ID" value="RCK61860.1"/>
    <property type="molecule type" value="Genomic_DNA"/>
</dbReference>
<reference evidence="2 3" key="1">
    <citation type="submission" date="2018-07" db="EMBL/GenBank/DDBJ databases">
        <title>Microbacterium endoborsara sp. nov., a novel actinobacterium isolated from Borszczowia aralocaspica.</title>
        <authorList>
            <person name="An D."/>
        </authorList>
    </citation>
    <scope>NUCLEOTIDE SEQUENCE [LARGE SCALE GENOMIC DNA]</scope>
    <source>
        <strain evidence="2 3">C1.15228</strain>
    </source>
</reference>
<accession>A0A367Y8C5</accession>
<name>A0A367Y8C5_9MICO</name>
<keyword evidence="3" id="KW-1185">Reference proteome</keyword>
<feature type="domain" description="Orc1-like AAA ATPase" evidence="1">
    <location>
        <begin position="15"/>
        <end position="172"/>
    </location>
</feature>
<evidence type="ECO:0000313" key="2">
    <source>
        <dbReference type="EMBL" id="RCK61860.1"/>
    </source>
</evidence>
<dbReference type="SUPFAM" id="SSF52540">
    <property type="entry name" value="P-loop containing nucleoside triphosphate hydrolases"/>
    <property type="match status" value="1"/>
</dbReference>
<keyword evidence="2" id="KW-0547">Nucleotide-binding</keyword>
<dbReference type="InterPro" id="IPR041664">
    <property type="entry name" value="AAA_16"/>
</dbReference>
<dbReference type="AlphaFoldDB" id="A0A367Y8C5"/>
<sequence>MLPSPYTPSDMPRVFIGREREREELRDTLARVIAFGDMGGPLTIVTGPRGLGKTSLLREVSANAEREGFVVAWVAGVKHQAFMTDVIDQVSRSMRRAGMGAEGRRKAKLEALTLEVGVGIAKVQAKLATAHKDPAPTGALLGPVEDFLHEASTSIRERGGAGLLIVIDELHAPLEPRTSGSRAAEKAPLLDAAILLNVIQNMSGDRARYPLAVLGAGLPQTKTALTQAATFGERIREIVLTEFDSAVSAAVLTEAARPLSVTWDPEAVALGVDNADGYPQALQLIGAETWKVARPRMGDVIRREHVEQSLPQVAESMRSMFLTRWNIATTSERAFLRAMAEAEGEFVSRAAIAERLGVESTDLSMARSSLIYKGIIEPAGRGQLRFTIPGFDAFVLDQ</sequence>
<evidence type="ECO:0000313" key="3">
    <source>
        <dbReference type="Proteomes" id="UP000253508"/>
    </source>
</evidence>
<keyword evidence="2" id="KW-0067">ATP-binding</keyword>
<comment type="caution">
    <text evidence="2">The sequence shown here is derived from an EMBL/GenBank/DDBJ whole genome shotgun (WGS) entry which is preliminary data.</text>
</comment>
<dbReference type="Proteomes" id="UP000253508">
    <property type="component" value="Unassembled WGS sequence"/>
</dbReference>
<dbReference type="Pfam" id="PF13191">
    <property type="entry name" value="AAA_16"/>
    <property type="match status" value="1"/>
</dbReference>
<dbReference type="GO" id="GO:0005524">
    <property type="term" value="F:ATP binding"/>
    <property type="evidence" value="ECO:0007669"/>
    <property type="project" value="UniProtKB-KW"/>
</dbReference>
<dbReference type="PANTHER" id="PTHR34301:SF8">
    <property type="entry name" value="ATPASE DOMAIN-CONTAINING PROTEIN"/>
    <property type="match status" value="1"/>
</dbReference>